<dbReference type="Proteomes" id="UP000265140">
    <property type="component" value="Chromosome 6"/>
</dbReference>
<protein>
    <recommendedName>
        <fullName evidence="3">Peroxiredoxin-like 2 activated in M-CSF stimulated monocytes</fullName>
    </recommendedName>
</protein>
<name>A0AAY5KGS1_ESOLU</name>
<reference evidence="1" key="3">
    <citation type="submission" date="2025-09" db="UniProtKB">
        <authorList>
            <consortium name="Ensembl"/>
        </authorList>
    </citation>
    <scope>IDENTIFICATION</scope>
</reference>
<dbReference type="Ensembl" id="ENSELUT00000108300.1">
    <property type="protein sequence ID" value="ENSELUP00000088224.1"/>
    <property type="gene ID" value="ENSELUG00000022335.3"/>
</dbReference>
<accession>A0AAY5KGS1</accession>
<evidence type="ECO:0000313" key="1">
    <source>
        <dbReference type="Ensembl" id="ENSELUP00000088224.1"/>
    </source>
</evidence>
<organism evidence="1 2">
    <name type="scientific">Esox lucius</name>
    <name type="common">Northern pike</name>
    <dbReference type="NCBI Taxonomy" id="8010"/>
    <lineage>
        <taxon>Eukaryota</taxon>
        <taxon>Metazoa</taxon>
        <taxon>Chordata</taxon>
        <taxon>Craniata</taxon>
        <taxon>Vertebrata</taxon>
        <taxon>Euteleostomi</taxon>
        <taxon>Actinopterygii</taxon>
        <taxon>Neopterygii</taxon>
        <taxon>Teleostei</taxon>
        <taxon>Protacanthopterygii</taxon>
        <taxon>Esociformes</taxon>
        <taxon>Esocidae</taxon>
        <taxon>Esox</taxon>
    </lineage>
</organism>
<dbReference type="GeneTree" id="ENSGT00940000173380"/>
<evidence type="ECO:0008006" key="3">
    <source>
        <dbReference type="Google" id="ProtNLM"/>
    </source>
</evidence>
<evidence type="ECO:0000313" key="2">
    <source>
        <dbReference type="Proteomes" id="UP000265140"/>
    </source>
</evidence>
<dbReference type="AlphaFoldDB" id="A0AAY5KGS1"/>
<reference evidence="1" key="2">
    <citation type="submission" date="2025-08" db="UniProtKB">
        <authorList>
            <consortium name="Ensembl"/>
        </authorList>
    </citation>
    <scope>IDENTIFICATION</scope>
</reference>
<keyword evidence="2" id="KW-1185">Reference proteome</keyword>
<reference evidence="1 2" key="1">
    <citation type="submission" date="2020-02" db="EMBL/GenBank/DDBJ databases">
        <title>Esox lucius (northern pike) genome, fEsoLuc1, primary haplotype.</title>
        <authorList>
            <person name="Myers G."/>
            <person name="Karagic N."/>
            <person name="Meyer A."/>
            <person name="Pippel M."/>
            <person name="Reichard M."/>
            <person name="Winkler S."/>
            <person name="Tracey A."/>
            <person name="Sims Y."/>
            <person name="Howe K."/>
            <person name="Rhie A."/>
            <person name="Formenti G."/>
            <person name="Durbin R."/>
            <person name="Fedrigo O."/>
            <person name="Jarvis E.D."/>
        </authorList>
    </citation>
    <scope>NUCLEOTIDE SEQUENCE [LARGE SCALE GENOMIC DNA]</scope>
</reference>
<sequence>MVDVFSLSRECLKVSYKQGLRNSLKDSSMAFLLARSRYPGARWLLSQTLHCSALPLGSTSYKSKPSTKPTARFPCLKAFHLSTASSSPDPNKPNSVLSSSLEVELFEMGMWSLGLGALGAVVAGVFLANTDLCLTKPAHASLEFLEDADLRSTVDDKTIKAKALWEKRGAVVMAVRRPG</sequence>
<proteinExistence type="predicted"/>